<dbReference type="PANTHER" id="PTHR43649:SF12">
    <property type="entry name" value="DIACETYLCHITOBIOSE BINDING PROTEIN DASA"/>
    <property type="match status" value="1"/>
</dbReference>
<reference evidence="2 3" key="1">
    <citation type="submission" date="2016-11" db="EMBL/GenBank/DDBJ databases">
        <authorList>
            <person name="Jaros S."/>
            <person name="Januszkiewicz K."/>
            <person name="Wedrychowicz H."/>
        </authorList>
    </citation>
    <scope>NUCLEOTIDE SEQUENCE [LARGE SCALE GENOMIC DNA]</scope>
    <source>
        <strain evidence="2 3">DSM 15929</strain>
    </source>
</reference>
<keyword evidence="3" id="KW-1185">Reference proteome</keyword>
<dbReference type="RefSeq" id="WP_073278663.1">
    <property type="nucleotide sequence ID" value="NZ_FRAC01000023.1"/>
</dbReference>
<dbReference type="InterPro" id="IPR050490">
    <property type="entry name" value="Bact_solute-bd_prot1"/>
</dbReference>
<feature type="region of interest" description="Disordered" evidence="1">
    <location>
        <begin position="29"/>
        <end position="58"/>
    </location>
</feature>
<dbReference type="Pfam" id="PF01547">
    <property type="entry name" value="SBP_bac_1"/>
    <property type="match status" value="1"/>
</dbReference>
<gene>
    <name evidence="2" type="ORF">SAMN02745136_04039</name>
</gene>
<proteinExistence type="predicted"/>
<evidence type="ECO:0000313" key="2">
    <source>
        <dbReference type="EMBL" id="SHL08688.1"/>
    </source>
</evidence>
<evidence type="ECO:0000313" key="3">
    <source>
        <dbReference type="Proteomes" id="UP000184386"/>
    </source>
</evidence>
<organism evidence="2 3">
    <name type="scientific">Anaerocolumna jejuensis DSM 15929</name>
    <dbReference type="NCBI Taxonomy" id="1121322"/>
    <lineage>
        <taxon>Bacteria</taxon>
        <taxon>Bacillati</taxon>
        <taxon>Bacillota</taxon>
        <taxon>Clostridia</taxon>
        <taxon>Lachnospirales</taxon>
        <taxon>Lachnospiraceae</taxon>
        <taxon>Anaerocolumna</taxon>
    </lineage>
</organism>
<dbReference type="PANTHER" id="PTHR43649">
    <property type="entry name" value="ARABINOSE-BINDING PROTEIN-RELATED"/>
    <property type="match status" value="1"/>
</dbReference>
<sequence length="598" mass="66047">MKMAMKKSLAGVLIIVLLFTMIGCSKNGKEVTTNGDNTPTEENTSTEAGKSGESGGIDHSKPITLDVFSAQTNYQGIQSGWFAKIVKDKFNIELNIIAPNVAGGGDTLYQTRSAEGNLGDIVIIDRAKMKDCVESGIILDISDYYAKSTNLKNFDQSIQATKEFIGSDKIYALSGSATCKATEPVFENQAPYVGTFMRLDYYNELGNPEMKNTADMLKVLKQMQDAHPTTDDGKKVYAFSLFDDWDGDYMAVASKYAFLYGYDEGKAGFVFPSADATSYSEIADDNGVYHNSLRMLFDANQMGLVDPDSSSQNWDTVYAKMQNGQTLFSFWPWLAGAYNKLENKKAGKGMAFIPVKDQKLVNDGYNRYGNTQLAIAIGKKTKYPDRVFEFVDWMASNEYIYYTPGSAGIKGLNWDIVNGKPELTDFGYKCMDDGTTKMPEEYGGGTFQDGRPQLGFNFLATTSVDTDTGEKFAIADWTSVLESTKTLLDENYEKTFGAKNAAEYLQKNKLVQVAPGSAYFAPSEDTELATKRSQCGDLIQNVSWQMVFADSEKDFNALWSDMKVQLEGLGYQDVLAADLKKLEGLREARAEAVAAENK</sequence>
<dbReference type="STRING" id="1121322.SAMN02745136_04039"/>
<dbReference type="PROSITE" id="PS51257">
    <property type="entry name" value="PROKAR_LIPOPROTEIN"/>
    <property type="match status" value="1"/>
</dbReference>
<protein>
    <submittedName>
        <fullName evidence="2">Putative aldouronate transport system substrate-binding protein</fullName>
    </submittedName>
</protein>
<dbReference type="InterPro" id="IPR006059">
    <property type="entry name" value="SBP"/>
</dbReference>
<dbReference type="AlphaFoldDB" id="A0A1M6XS14"/>
<name>A0A1M6XS14_9FIRM</name>
<feature type="compositionally biased region" description="Polar residues" evidence="1">
    <location>
        <begin position="30"/>
        <end position="48"/>
    </location>
</feature>
<dbReference type="EMBL" id="FRAC01000023">
    <property type="protein sequence ID" value="SHL08688.1"/>
    <property type="molecule type" value="Genomic_DNA"/>
</dbReference>
<dbReference type="Gene3D" id="3.40.190.10">
    <property type="entry name" value="Periplasmic binding protein-like II"/>
    <property type="match status" value="2"/>
</dbReference>
<dbReference type="SUPFAM" id="SSF53850">
    <property type="entry name" value="Periplasmic binding protein-like II"/>
    <property type="match status" value="1"/>
</dbReference>
<evidence type="ECO:0000256" key="1">
    <source>
        <dbReference type="SAM" id="MobiDB-lite"/>
    </source>
</evidence>
<dbReference type="Proteomes" id="UP000184386">
    <property type="component" value="Unassembled WGS sequence"/>
</dbReference>
<dbReference type="OrthoDB" id="3235892at2"/>
<accession>A0A1M6XS14</accession>